<dbReference type="PROSITE" id="PS50195">
    <property type="entry name" value="PX"/>
    <property type="match status" value="1"/>
</dbReference>
<feature type="region of interest" description="Disordered" evidence="2">
    <location>
        <begin position="1"/>
        <end position="28"/>
    </location>
</feature>
<dbReference type="InterPro" id="IPR001683">
    <property type="entry name" value="PX_dom"/>
</dbReference>
<dbReference type="CDD" id="cd17689">
    <property type="entry name" value="RUN_SNX29"/>
    <property type="match status" value="1"/>
</dbReference>
<feature type="coiled-coil region" evidence="1">
    <location>
        <begin position="492"/>
        <end position="565"/>
    </location>
</feature>
<feature type="domain" description="RUN" evidence="4">
    <location>
        <begin position="58"/>
        <end position="203"/>
    </location>
</feature>
<dbReference type="AlphaFoldDB" id="A0A6B0VEZ9"/>
<name>A0A6B0VEZ9_IXORI</name>
<feature type="compositionally biased region" description="Low complexity" evidence="2">
    <location>
        <begin position="815"/>
        <end position="829"/>
    </location>
</feature>
<evidence type="ECO:0000313" key="5">
    <source>
        <dbReference type="EMBL" id="MXV00700.1"/>
    </source>
</evidence>
<protein>
    <submittedName>
        <fullName evidence="5">Putative run domain-containing protein</fullName>
    </submittedName>
</protein>
<feature type="compositionally biased region" description="Polar residues" evidence="2">
    <location>
        <begin position="10"/>
        <end position="23"/>
    </location>
</feature>
<feature type="domain" description="PX" evidence="3">
    <location>
        <begin position="674"/>
        <end position="797"/>
    </location>
</feature>
<keyword evidence="1" id="KW-0175">Coiled coil</keyword>
<dbReference type="Pfam" id="PF00787">
    <property type="entry name" value="PX"/>
    <property type="match status" value="1"/>
</dbReference>
<dbReference type="InterPro" id="IPR037916">
    <property type="entry name" value="SNX29_PX"/>
</dbReference>
<proteinExistence type="predicted"/>
<dbReference type="SUPFAM" id="SSF140741">
    <property type="entry name" value="RUN domain-like"/>
    <property type="match status" value="1"/>
</dbReference>
<dbReference type="SMART" id="SM00593">
    <property type="entry name" value="RUN"/>
    <property type="match status" value="1"/>
</dbReference>
<feature type="compositionally biased region" description="Basic residues" evidence="2">
    <location>
        <begin position="801"/>
        <end position="812"/>
    </location>
</feature>
<dbReference type="InterPro" id="IPR037213">
    <property type="entry name" value="Run_dom_sf"/>
</dbReference>
<dbReference type="Pfam" id="PF02759">
    <property type="entry name" value="RUN"/>
    <property type="match status" value="1"/>
</dbReference>
<feature type="region of interest" description="Disordered" evidence="2">
    <location>
        <begin position="234"/>
        <end position="258"/>
    </location>
</feature>
<feature type="compositionally biased region" description="Basic residues" evidence="2">
    <location>
        <begin position="235"/>
        <end position="244"/>
    </location>
</feature>
<dbReference type="PROSITE" id="PS50826">
    <property type="entry name" value="RUN"/>
    <property type="match status" value="1"/>
</dbReference>
<feature type="region of interest" description="Disordered" evidence="2">
    <location>
        <begin position="795"/>
        <end position="839"/>
    </location>
</feature>
<dbReference type="Gene3D" id="3.30.1520.10">
    <property type="entry name" value="Phox-like domain"/>
    <property type="match status" value="1"/>
</dbReference>
<evidence type="ECO:0000256" key="1">
    <source>
        <dbReference type="SAM" id="Coils"/>
    </source>
</evidence>
<dbReference type="GO" id="GO:0035091">
    <property type="term" value="F:phosphatidylinositol binding"/>
    <property type="evidence" value="ECO:0007669"/>
    <property type="project" value="InterPro"/>
</dbReference>
<feature type="region of interest" description="Disordered" evidence="2">
    <location>
        <begin position="286"/>
        <end position="387"/>
    </location>
</feature>
<evidence type="ECO:0000256" key="2">
    <source>
        <dbReference type="SAM" id="MobiDB-lite"/>
    </source>
</evidence>
<dbReference type="PANTHER" id="PTHR47194:SF3">
    <property type="entry name" value="SORTING NEXIN 29"/>
    <property type="match status" value="1"/>
</dbReference>
<reference evidence="5" key="1">
    <citation type="submission" date="2019-12" db="EMBL/GenBank/DDBJ databases">
        <title>An insight into the sialome of adult female Ixodes ricinus ticks feeding for 6 days.</title>
        <authorList>
            <person name="Perner J."/>
            <person name="Ribeiro J.M.C."/>
        </authorList>
    </citation>
    <scope>NUCLEOTIDE SEQUENCE</scope>
    <source>
        <strain evidence="5">Semi-engorged</strain>
        <tissue evidence="5">Salivary glands</tissue>
    </source>
</reference>
<dbReference type="EMBL" id="GIFC01018616">
    <property type="protein sequence ID" value="MXV00700.1"/>
    <property type="molecule type" value="Transcribed_RNA"/>
</dbReference>
<feature type="region of interest" description="Disordered" evidence="2">
    <location>
        <begin position="643"/>
        <end position="663"/>
    </location>
</feature>
<dbReference type="InterPro" id="IPR004012">
    <property type="entry name" value="Run_dom"/>
</dbReference>
<organism evidence="5">
    <name type="scientific">Ixodes ricinus</name>
    <name type="common">Common tick</name>
    <name type="synonym">Acarus ricinus</name>
    <dbReference type="NCBI Taxonomy" id="34613"/>
    <lineage>
        <taxon>Eukaryota</taxon>
        <taxon>Metazoa</taxon>
        <taxon>Ecdysozoa</taxon>
        <taxon>Arthropoda</taxon>
        <taxon>Chelicerata</taxon>
        <taxon>Arachnida</taxon>
        <taxon>Acari</taxon>
        <taxon>Parasitiformes</taxon>
        <taxon>Ixodida</taxon>
        <taxon>Ixodoidea</taxon>
        <taxon>Ixodidae</taxon>
        <taxon>Ixodinae</taxon>
        <taxon>Ixodes</taxon>
    </lineage>
</organism>
<dbReference type="InterPro" id="IPR036871">
    <property type="entry name" value="PX_dom_sf"/>
</dbReference>
<dbReference type="SUPFAM" id="SSF64268">
    <property type="entry name" value="PX domain"/>
    <property type="match status" value="1"/>
</dbReference>
<dbReference type="PANTHER" id="PTHR47194">
    <property type="entry name" value="SORTING NEXIN-29-RELATED"/>
    <property type="match status" value="1"/>
</dbReference>
<dbReference type="CDD" id="cd07277">
    <property type="entry name" value="PX_RUN"/>
    <property type="match status" value="1"/>
</dbReference>
<evidence type="ECO:0000259" key="4">
    <source>
        <dbReference type="PROSITE" id="PS50826"/>
    </source>
</evidence>
<sequence length="839" mass="93480">MRTGVRSRHSGSQQDARSTSASMNEEGGLSDRQILLSRLLDAVKQCQIRFGGRKELATESDSRVVNLCTQFEAVLQHGMKKSKGLSSIRQVSEIVRGLNLWNADSDYVFWHFVRTHLTKHELERYLVLRHVTSDEGRGRAWLRSALNEHALERYMHMLLADPGHLSQFYEESAFLMDQETSSVLPTMSAGLGSILFAINIDNPDLNPPESSVVVRAPAQASEPRPVIARPMVDVKRKKKRRKPRSNVVSFDDEEEDTDDRYYHSCFSAPATCVSSPVATEFPPAIALQPESPRDEEVALGTAAEDARSVESLSPSDVATDGNVSDEPGPRSGGPLGSGSQPQERIKTWSGSTESSDSPRRDIPSSVSSSPLSGRECGGSSFQPSALTPILDTSIGDLIPIGHPPEEAHALHKGEAATATWVPSRPAAEDVPYIPSYSEDTESAAVALALAQNLALDAAAPQQPAAVEDSAPDTTSATPEELRQALLLITQHVKDVEQENSSLKRLLEREAELNAQLRADALEMEKAVGERTDKQDSKIQTLTRENELLKHQLKKYIAAVQLLKRDGLAAHQSLQNMVGEVEPAIPEPKAFIDHRFEAGEYEKKLVQVAEMHGELMEFNERLHRLLLFRETTIRRLREELTDLRGPLPDENQTSDDDNLSITSDYDASSQTASRPLINIWIPSAFLAGHRSDAFHVYQVYVRIRDDEWNVYRRYSQFYALHKALRKSNPVVGSFDFPPKKSIGNKDAKVVEERRKRLQRYLRCVLNWMAQTSSELLESPDKSTLVALLPFFREQDPVNPRARTSRRSHQRLRVPAHSSGGSSGQPSHPQQRTPVPHYMGH</sequence>
<evidence type="ECO:0000259" key="3">
    <source>
        <dbReference type="PROSITE" id="PS50195"/>
    </source>
</evidence>
<dbReference type="InterPro" id="IPR047329">
    <property type="entry name" value="RUN_SNX29"/>
</dbReference>
<dbReference type="Gene3D" id="1.20.58.900">
    <property type="match status" value="1"/>
</dbReference>
<feature type="compositionally biased region" description="Low complexity" evidence="2">
    <location>
        <begin position="363"/>
        <end position="372"/>
    </location>
</feature>
<accession>A0A6B0VEZ9</accession>
<dbReference type="SMART" id="SM00312">
    <property type="entry name" value="PX"/>
    <property type="match status" value="1"/>
</dbReference>